<comment type="caution">
    <text evidence="13">The sequence shown here is derived from an EMBL/GenBank/DDBJ whole genome shotgun (WGS) entry which is preliminary data.</text>
</comment>
<comment type="similarity">
    <text evidence="3 9">Belongs to the 2-oxoacid dehydrogenase family.</text>
</comment>
<evidence type="ECO:0000256" key="2">
    <source>
        <dbReference type="ARBA" id="ARBA00003157"/>
    </source>
</evidence>
<dbReference type="Gene3D" id="2.40.50.100">
    <property type="match status" value="2"/>
</dbReference>
<dbReference type="GO" id="GO:0004742">
    <property type="term" value="F:dihydrolipoyllysine-residue acetyltransferase activity"/>
    <property type="evidence" value="ECO:0007669"/>
    <property type="project" value="UniProtKB-EC"/>
</dbReference>
<dbReference type="PROSITE" id="PS00189">
    <property type="entry name" value="LIPOYL"/>
    <property type="match status" value="2"/>
</dbReference>
<dbReference type="Pfam" id="PF00198">
    <property type="entry name" value="2-oxoacid_dh"/>
    <property type="match status" value="1"/>
</dbReference>
<dbReference type="InterPro" id="IPR001078">
    <property type="entry name" value="2-oxoacid_DH_actylTfrase"/>
</dbReference>
<keyword evidence="14" id="KW-1185">Reference proteome</keyword>
<feature type="compositionally biased region" description="Low complexity" evidence="10">
    <location>
        <begin position="102"/>
        <end position="117"/>
    </location>
</feature>
<feature type="domain" description="Lipoyl-binding" evidence="11">
    <location>
        <begin position="135"/>
        <end position="210"/>
    </location>
</feature>
<comment type="function">
    <text evidence="2">Component of the pyruvate dehydrogenase (PDH) complex, that catalyzes the overall conversion of pyruvate to acetyl-CoA and CO(2).</text>
</comment>
<dbReference type="GO" id="GO:0031405">
    <property type="term" value="F:lipoic acid binding"/>
    <property type="evidence" value="ECO:0007669"/>
    <property type="project" value="TreeGrafter"/>
</dbReference>
<dbReference type="PANTHER" id="PTHR43178:SF5">
    <property type="entry name" value="LIPOAMIDE ACYLTRANSFERASE COMPONENT OF BRANCHED-CHAIN ALPHA-KETO ACID DEHYDROGENASE COMPLEX, MITOCHONDRIAL"/>
    <property type="match status" value="1"/>
</dbReference>
<evidence type="ECO:0000313" key="14">
    <source>
        <dbReference type="Proteomes" id="UP000236318"/>
    </source>
</evidence>
<keyword evidence="6 9" id="KW-0450">Lipoyl</keyword>
<dbReference type="CDD" id="cd06849">
    <property type="entry name" value="lipoyl_domain"/>
    <property type="match status" value="2"/>
</dbReference>
<evidence type="ECO:0000256" key="3">
    <source>
        <dbReference type="ARBA" id="ARBA00007317"/>
    </source>
</evidence>
<dbReference type="FunFam" id="2.40.50.100:FF:000023">
    <property type="entry name" value="Dihydrolipoamide acetyltransferase component of pyruvate dehydrogenase complex"/>
    <property type="match status" value="2"/>
</dbReference>
<keyword evidence="7 9" id="KW-0012">Acyltransferase</keyword>
<dbReference type="InterPro" id="IPR003016">
    <property type="entry name" value="2-oxoA_DH_lipoyl-BS"/>
</dbReference>
<keyword evidence="5" id="KW-0677">Repeat</keyword>
<dbReference type="Pfam" id="PF02817">
    <property type="entry name" value="E3_binding"/>
    <property type="match status" value="1"/>
</dbReference>
<dbReference type="SUPFAM" id="SSF47005">
    <property type="entry name" value="Peripheral subunit-binding domain of 2-oxo acid dehydrogenase complex"/>
    <property type="match status" value="1"/>
</dbReference>
<proteinExistence type="inferred from homology"/>
<evidence type="ECO:0000313" key="13">
    <source>
        <dbReference type="EMBL" id="SOX54731.1"/>
    </source>
</evidence>
<protein>
    <recommendedName>
        <fullName evidence="9">Dihydrolipoamide acetyltransferase component of pyruvate dehydrogenase complex</fullName>
        <ecNumber evidence="9">2.3.1.-</ecNumber>
    </recommendedName>
</protein>
<dbReference type="InterPro" id="IPR000089">
    <property type="entry name" value="Biotin_lipoyl"/>
</dbReference>
<feature type="region of interest" description="Disordered" evidence="10">
    <location>
        <begin position="80"/>
        <end position="146"/>
    </location>
</feature>
<evidence type="ECO:0000256" key="5">
    <source>
        <dbReference type="ARBA" id="ARBA00022737"/>
    </source>
</evidence>
<dbReference type="SUPFAM" id="SSF51230">
    <property type="entry name" value="Single hybrid motif"/>
    <property type="match status" value="2"/>
</dbReference>
<reference evidence="13" key="1">
    <citation type="submission" date="2018-01" db="EMBL/GenBank/DDBJ databases">
        <authorList>
            <consortium name="Urmite Genomes"/>
        </authorList>
    </citation>
    <scope>NUCLEOTIDE SEQUENCE [LARGE SCALE GENOMIC DNA]</scope>
    <source>
        <strain evidence="13">AFP003</strain>
    </source>
</reference>
<dbReference type="InterPro" id="IPR036625">
    <property type="entry name" value="E3-bd_dom_sf"/>
</dbReference>
<dbReference type="InterPro" id="IPR014276">
    <property type="entry name" value="2-oxoglutarate_DH_E2"/>
</dbReference>
<dbReference type="PRINTS" id="PR01217">
    <property type="entry name" value="PRICHEXTENSN"/>
</dbReference>
<feature type="compositionally biased region" description="Low complexity" evidence="10">
    <location>
        <begin position="338"/>
        <end position="361"/>
    </location>
</feature>
<feature type="compositionally biased region" description="Low complexity" evidence="10">
    <location>
        <begin position="84"/>
        <end position="93"/>
    </location>
</feature>
<feature type="region of interest" description="Disordered" evidence="10">
    <location>
        <begin position="333"/>
        <end position="361"/>
    </location>
</feature>
<dbReference type="InterPro" id="IPR004167">
    <property type="entry name" value="PSBD"/>
</dbReference>
<feature type="domain" description="Lipoyl-binding" evidence="11">
    <location>
        <begin position="2"/>
        <end position="77"/>
    </location>
</feature>
<dbReference type="OrthoDB" id="9805770at2"/>
<evidence type="ECO:0000256" key="6">
    <source>
        <dbReference type="ARBA" id="ARBA00022823"/>
    </source>
</evidence>
<dbReference type="PANTHER" id="PTHR43178">
    <property type="entry name" value="DIHYDROLIPOAMIDE ACETYLTRANSFERASE COMPONENT OF PYRUVATE DEHYDROGENASE COMPLEX"/>
    <property type="match status" value="1"/>
</dbReference>
<dbReference type="Gene3D" id="4.10.320.10">
    <property type="entry name" value="E3-binding domain"/>
    <property type="match status" value="1"/>
</dbReference>
<gene>
    <name evidence="13" type="ORF">MAAFP003_3409</name>
</gene>
<dbReference type="Gene3D" id="3.30.559.10">
    <property type="entry name" value="Chloramphenicol acetyltransferase-like domain"/>
    <property type="match status" value="1"/>
</dbReference>
<dbReference type="InterPro" id="IPR050743">
    <property type="entry name" value="2-oxoacid_DH_E2_comp"/>
</dbReference>
<dbReference type="FunFam" id="3.30.559.10:FF:000039">
    <property type="entry name" value="Dihydrolipoamide acetyltransferase component of pyruvate dehydrogenase complex"/>
    <property type="match status" value="1"/>
</dbReference>
<feature type="region of interest" description="Disordered" evidence="10">
    <location>
        <begin position="203"/>
        <end position="295"/>
    </location>
</feature>
<feature type="domain" description="Peripheral subunit-binding (PSBD)" evidence="12">
    <location>
        <begin position="294"/>
        <end position="331"/>
    </location>
</feature>
<dbReference type="FunFam" id="4.10.320.10:FF:000008">
    <property type="entry name" value="Dihydrolipoamide acetyltransferase component of pyruvate dehydrogenase complex"/>
    <property type="match status" value="1"/>
</dbReference>
<accession>A0A2K4YD80</accession>
<dbReference type="EMBL" id="FXEG02000003">
    <property type="protein sequence ID" value="SOX54731.1"/>
    <property type="molecule type" value="Genomic_DNA"/>
</dbReference>
<dbReference type="InterPro" id="IPR011053">
    <property type="entry name" value="Single_hybrid_motif"/>
</dbReference>
<dbReference type="RefSeq" id="WP_096291220.1">
    <property type="nucleotide sequence ID" value="NZ_FXEG02000003.1"/>
</dbReference>
<organism evidence="13 14">
    <name type="scientific">Mycobacterium ahvazicum</name>
    <dbReference type="NCBI Taxonomy" id="1964395"/>
    <lineage>
        <taxon>Bacteria</taxon>
        <taxon>Bacillati</taxon>
        <taxon>Actinomycetota</taxon>
        <taxon>Actinomycetes</taxon>
        <taxon>Mycobacteriales</taxon>
        <taxon>Mycobacteriaceae</taxon>
        <taxon>Mycobacterium</taxon>
        <taxon>Mycobacterium simiae complex</taxon>
    </lineage>
</organism>
<evidence type="ECO:0000256" key="10">
    <source>
        <dbReference type="SAM" id="MobiDB-lite"/>
    </source>
</evidence>
<dbReference type="AlphaFoldDB" id="A0A2K4YD80"/>
<name>A0A2K4YD80_9MYCO</name>
<sequence>MAFSVQMPALGESVTEGTVTRWLKQEGDTVELDEPLVEVSTDKVDTEIPSPAAGVLTKIVAQEDDTVEVGGELAVIGDASENGASAAPSQPAAEPEPEPEAQPESQAQPEPEAQPQPERQPEPAPPAASSGNGSATPVLMPELGESVTEGTVTRWLKKVGDSVQVDEALVEVSTDKVDTEIPSPVAGVLVSITADEDDTVAVGGELARIGSGSAAAATPAPAPKPEPKPEPAPAPKAEAPPAPKPAPAPEAPPAPKPQPTPPAPKPQPTPESAPAPKAAPSELVAEPQGDGSPYVTPLVRKLASENNIDLASVKGTGVGGRIRKQDVLAAAQRKQEAAKAPAPAAQAPAAPAAKASAAPTPAPALAHLRGTTQKANRIRQITAKKTRESLQATAQLTQTHEVDMTKIVGLRAKAKTSFAEREGVNLTYLPFIAKAVIDALKIHPNINASYNEDSKEITYYDAEHLGFAVDTEQGLLSPVVHNAGDLSLAGLARAIADIAERARTGNLKPDELSGGTFTITNIGSQGALFDTPILVPPQAAMLGTGAIVKRPRVVVDESGNESIGVRSICYLPLTYDHRLIDGADAGRFLTTVKHRLEEGAFEADLGL</sequence>
<dbReference type="Pfam" id="PF00364">
    <property type="entry name" value="Biotin_lipoyl"/>
    <property type="match status" value="2"/>
</dbReference>
<evidence type="ECO:0000256" key="8">
    <source>
        <dbReference type="ARBA" id="ARBA00048370"/>
    </source>
</evidence>
<keyword evidence="4 9" id="KW-0808">Transferase</keyword>
<dbReference type="PROSITE" id="PS50968">
    <property type="entry name" value="BIOTINYL_LIPOYL"/>
    <property type="match status" value="2"/>
</dbReference>
<evidence type="ECO:0000256" key="9">
    <source>
        <dbReference type="RuleBase" id="RU003423"/>
    </source>
</evidence>
<dbReference type="Proteomes" id="UP000236318">
    <property type="component" value="Unassembled WGS sequence"/>
</dbReference>
<evidence type="ECO:0000259" key="11">
    <source>
        <dbReference type="PROSITE" id="PS50968"/>
    </source>
</evidence>
<dbReference type="NCBIfam" id="TIGR02927">
    <property type="entry name" value="SucB_Actino"/>
    <property type="match status" value="1"/>
</dbReference>
<feature type="compositionally biased region" description="Pro residues" evidence="10">
    <location>
        <begin position="220"/>
        <end position="273"/>
    </location>
</feature>
<dbReference type="InterPro" id="IPR023213">
    <property type="entry name" value="CAT-like_dom_sf"/>
</dbReference>
<evidence type="ECO:0000256" key="7">
    <source>
        <dbReference type="ARBA" id="ARBA00023315"/>
    </source>
</evidence>
<comment type="cofactor">
    <cofactor evidence="1 9">
        <name>(R)-lipoate</name>
        <dbReference type="ChEBI" id="CHEBI:83088"/>
    </cofactor>
</comment>
<evidence type="ECO:0000256" key="4">
    <source>
        <dbReference type="ARBA" id="ARBA00022679"/>
    </source>
</evidence>
<evidence type="ECO:0000256" key="1">
    <source>
        <dbReference type="ARBA" id="ARBA00001938"/>
    </source>
</evidence>
<dbReference type="EC" id="2.3.1.-" evidence="9"/>
<comment type="catalytic activity">
    <reaction evidence="8">
        <text>N(6)-[(R)-dihydrolipoyl]-L-lysyl-[protein] + acetyl-CoA = N(6)-[(R)-S(8)-acetyldihydrolipoyl]-L-lysyl-[protein] + CoA</text>
        <dbReference type="Rhea" id="RHEA:17017"/>
        <dbReference type="Rhea" id="RHEA-COMP:10475"/>
        <dbReference type="Rhea" id="RHEA-COMP:10478"/>
        <dbReference type="ChEBI" id="CHEBI:57287"/>
        <dbReference type="ChEBI" id="CHEBI:57288"/>
        <dbReference type="ChEBI" id="CHEBI:83100"/>
        <dbReference type="ChEBI" id="CHEBI:83111"/>
        <dbReference type="EC" id="2.3.1.12"/>
    </reaction>
</comment>
<dbReference type="SUPFAM" id="SSF52777">
    <property type="entry name" value="CoA-dependent acyltransferases"/>
    <property type="match status" value="1"/>
</dbReference>
<dbReference type="GO" id="GO:0005737">
    <property type="term" value="C:cytoplasm"/>
    <property type="evidence" value="ECO:0007669"/>
    <property type="project" value="TreeGrafter"/>
</dbReference>
<evidence type="ECO:0000259" key="12">
    <source>
        <dbReference type="PROSITE" id="PS51826"/>
    </source>
</evidence>
<dbReference type="PROSITE" id="PS51826">
    <property type="entry name" value="PSBD"/>
    <property type="match status" value="1"/>
</dbReference>